<accession>A0A6S7AVB5</accession>
<proteinExistence type="predicted"/>
<evidence type="ECO:0000313" key="2">
    <source>
        <dbReference type="Proteomes" id="UP000494115"/>
    </source>
</evidence>
<evidence type="ECO:0000313" key="1">
    <source>
        <dbReference type="EMBL" id="CAB3778811.1"/>
    </source>
</evidence>
<dbReference type="AlphaFoldDB" id="A0A6S7AVB5"/>
<name>A0A6S7AVB5_9BURK</name>
<reference evidence="1 2" key="1">
    <citation type="submission" date="2020-04" db="EMBL/GenBank/DDBJ databases">
        <authorList>
            <person name="De Canck E."/>
        </authorList>
    </citation>
    <scope>NUCLEOTIDE SEQUENCE [LARGE SCALE GENOMIC DNA]</scope>
    <source>
        <strain evidence="1 2">LMG 28138</strain>
    </source>
</reference>
<keyword evidence="2" id="KW-1185">Reference proteome</keyword>
<dbReference type="EMBL" id="CADIKM010000002">
    <property type="protein sequence ID" value="CAB3778811.1"/>
    <property type="molecule type" value="Genomic_DNA"/>
</dbReference>
<gene>
    <name evidence="1" type="ORF">LMG28138_00610</name>
</gene>
<protein>
    <submittedName>
        <fullName evidence="1">Uncharacterized protein</fullName>
    </submittedName>
</protein>
<organism evidence="1 2">
    <name type="scientific">Pararobbsia alpina</name>
    <dbReference type="NCBI Taxonomy" id="621374"/>
    <lineage>
        <taxon>Bacteria</taxon>
        <taxon>Pseudomonadati</taxon>
        <taxon>Pseudomonadota</taxon>
        <taxon>Betaproteobacteria</taxon>
        <taxon>Burkholderiales</taxon>
        <taxon>Burkholderiaceae</taxon>
        <taxon>Pararobbsia</taxon>
    </lineage>
</organism>
<dbReference type="Proteomes" id="UP000494115">
    <property type="component" value="Unassembled WGS sequence"/>
</dbReference>
<sequence length="581" mass="65538">MRLTTGVQRAAIEQWQRENGTGSPMKANIFQIFYDERTRNQVDPGFIPLDNIENPRADWREYWAIREFFLNNTLNSDELYGFLSPSFGAKTGLSGRDVQHHIDSHPGHDIYTFSPFIQDSACYLNVFEQANMFHPGHVEVAHDYLKEIGVDVDLETLVMDFRTTVYCNYFVAKPSFWQTWFALTEKLFDICEKNDTTLASHLNSLTIYRLPVGMKVFLTERIASLVLALSPDLKVCPFDVRRMPLSHPSFAPFWEQMVMLDTLKASYLRNGDKSLLGGFFALRGAILKAVMGEGAAATKDGFIQTPRRVAPELLYVCLADKPLRFKYPSFVSTVHIGNQQAAGRVNTRDLAPEWEPYQAQLGSLAGCFALKGYLVKTRLQVRRIGLCTPSEFVTNHAIGGRVGAGHAHLLEPAMLDAAVLDDAMEPGTRDFVFGDALSSQRPAGNGPWIDQCADAYFTEDLLRFTAEAVEQRVLNKGEVMPFFAEERFVPGGIGMGVFLTDFWVRAITSIETVVRGCLQRYGQRIDSARMHNWVLCAERLGSYLLLNHLTNAYEHIDWRAKFTGQSNEVLQPVLTEFVLPL</sequence>